<comment type="similarity">
    <text evidence="2">Belongs to the ORC4 family.</text>
</comment>
<dbReference type="GO" id="GO:0006270">
    <property type="term" value="P:DNA replication initiation"/>
    <property type="evidence" value="ECO:0007669"/>
    <property type="project" value="TreeGrafter"/>
</dbReference>
<keyword evidence="5" id="KW-0238">DNA-binding</keyword>
<keyword evidence="4" id="KW-0235">DNA replication</keyword>
<evidence type="ECO:0000256" key="4">
    <source>
        <dbReference type="ARBA" id="ARBA00022705"/>
    </source>
</evidence>
<dbReference type="Pfam" id="PF14629">
    <property type="entry name" value="ORC4_C"/>
    <property type="match status" value="1"/>
</dbReference>
<evidence type="ECO:0000256" key="2">
    <source>
        <dbReference type="ARBA" id="ARBA00005334"/>
    </source>
</evidence>
<feature type="domain" description="Origin recognition complex subunit 4 C-terminal" evidence="7">
    <location>
        <begin position="86"/>
        <end position="246"/>
    </location>
</feature>
<sequence>MFIVLNDIEKFCEFRKQSLLYVLFDSVQNTRGNLFVIGTTQCTNIIERFEKRILSRFSQRIVYTFSLGSFKEYLDVLLEILDCPENEKWNRNVQTALSNKVKSMFQQFYDIDNSIGRLFQIIVIILNSIQDSINESHFILPLSNALHSSRIKYLNDFSDTEILILLLISQHCRNQGSETFFKKFLIDCVNKFYEHHNTIQVTSERVELAFTELVKSRVIQPSSARISKKNTGLYTMMYHEEEIKEMLRNKVNMPECINLLVKHDFLH</sequence>
<proteinExistence type="inferred from homology"/>
<accession>A0A6B2G4Q4</accession>
<evidence type="ECO:0000313" key="8">
    <source>
        <dbReference type="EMBL" id="NDJ96499.1"/>
    </source>
</evidence>
<dbReference type="GO" id="GO:0005664">
    <property type="term" value="C:nuclear origin of replication recognition complex"/>
    <property type="evidence" value="ECO:0007669"/>
    <property type="project" value="TreeGrafter"/>
</dbReference>
<dbReference type="EMBL" id="GHBR01001153">
    <property type="protein sequence ID" value="NDJ96499.1"/>
    <property type="molecule type" value="Transcribed_RNA"/>
</dbReference>
<organism evidence="8">
    <name type="scientific">Myxobolus squamalis</name>
    <name type="common">Myxosporean</name>
    <dbReference type="NCBI Taxonomy" id="59785"/>
    <lineage>
        <taxon>Eukaryota</taxon>
        <taxon>Metazoa</taxon>
        <taxon>Cnidaria</taxon>
        <taxon>Myxozoa</taxon>
        <taxon>Myxosporea</taxon>
        <taxon>Bivalvulida</taxon>
        <taxon>Platysporina</taxon>
        <taxon>Myxobolidae</taxon>
        <taxon>Myxobolus</taxon>
    </lineage>
</organism>
<evidence type="ECO:0000256" key="1">
    <source>
        <dbReference type="ARBA" id="ARBA00004123"/>
    </source>
</evidence>
<evidence type="ECO:0000259" key="7">
    <source>
        <dbReference type="Pfam" id="PF14629"/>
    </source>
</evidence>
<name>A0A6B2G4Q4_MYXSQ</name>
<dbReference type="Gene3D" id="3.40.50.300">
    <property type="entry name" value="P-loop containing nucleotide triphosphate hydrolases"/>
    <property type="match status" value="1"/>
</dbReference>
<dbReference type="InterPro" id="IPR032705">
    <property type="entry name" value="ORC4_C"/>
</dbReference>
<dbReference type="GO" id="GO:0003688">
    <property type="term" value="F:DNA replication origin binding"/>
    <property type="evidence" value="ECO:0007669"/>
    <property type="project" value="TreeGrafter"/>
</dbReference>
<dbReference type="PANTHER" id="PTHR12087">
    <property type="entry name" value="ORIGIN RECOGNITION COMPLEX SUBUNIT 4"/>
    <property type="match status" value="1"/>
</dbReference>
<dbReference type="InterPro" id="IPR016527">
    <property type="entry name" value="ORC4"/>
</dbReference>
<evidence type="ECO:0000256" key="3">
    <source>
        <dbReference type="ARBA" id="ARBA00019083"/>
    </source>
</evidence>
<protein>
    <recommendedName>
        <fullName evidence="3">Origin recognition complex subunit 4</fullName>
    </recommendedName>
</protein>
<evidence type="ECO:0000256" key="6">
    <source>
        <dbReference type="ARBA" id="ARBA00023242"/>
    </source>
</evidence>
<dbReference type="AlphaFoldDB" id="A0A6B2G4Q4"/>
<reference evidence="8" key="1">
    <citation type="submission" date="2018-11" db="EMBL/GenBank/DDBJ databases">
        <title>Myxobolus squamalis genome and transcriptome.</title>
        <authorList>
            <person name="Yahalomi D."/>
            <person name="Atkinson S.D."/>
            <person name="Neuhof M."/>
            <person name="Chang E.S."/>
            <person name="Philippe H."/>
            <person name="Cartwright P."/>
            <person name="Bartholomew J.L."/>
            <person name="Huchon D."/>
        </authorList>
    </citation>
    <scope>NUCLEOTIDE SEQUENCE</scope>
    <source>
        <strain evidence="8">71B08</strain>
        <tissue evidence="8">Whole</tissue>
    </source>
</reference>
<dbReference type="InterPro" id="IPR027417">
    <property type="entry name" value="P-loop_NTPase"/>
</dbReference>
<keyword evidence="6" id="KW-0539">Nucleus</keyword>
<evidence type="ECO:0000256" key="5">
    <source>
        <dbReference type="ARBA" id="ARBA00023125"/>
    </source>
</evidence>
<dbReference type="SUPFAM" id="SSF52540">
    <property type="entry name" value="P-loop containing nucleoside triphosphate hydrolases"/>
    <property type="match status" value="1"/>
</dbReference>
<comment type="subcellular location">
    <subcellularLocation>
        <location evidence="1">Nucleus</location>
    </subcellularLocation>
</comment>
<dbReference type="PANTHER" id="PTHR12087:SF0">
    <property type="entry name" value="ORIGIN RECOGNITION COMPLEX SUBUNIT 4"/>
    <property type="match status" value="1"/>
</dbReference>